<dbReference type="InterPro" id="IPR029787">
    <property type="entry name" value="Nucleotide_cyclase"/>
</dbReference>
<evidence type="ECO:0000259" key="3">
    <source>
        <dbReference type="PROSITE" id="PS50113"/>
    </source>
</evidence>
<dbReference type="PROSITE" id="PS50113">
    <property type="entry name" value="PAC"/>
    <property type="match status" value="1"/>
</dbReference>
<dbReference type="PANTHER" id="PTHR46663">
    <property type="entry name" value="DIGUANYLATE CYCLASE DGCT-RELATED"/>
    <property type="match status" value="1"/>
</dbReference>
<dbReference type="NCBIfam" id="TIGR00229">
    <property type="entry name" value="sensory_box"/>
    <property type="match status" value="1"/>
</dbReference>
<dbReference type="Gene3D" id="3.30.450.20">
    <property type="entry name" value="PAS domain"/>
    <property type="match status" value="1"/>
</dbReference>
<proteinExistence type="predicted"/>
<comment type="cofactor">
    <cofactor evidence="1">
        <name>Mg(2+)</name>
        <dbReference type="ChEBI" id="CHEBI:18420"/>
    </cofactor>
</comment>
<feature type="domain" description="PAC" evidence="3">
    <location>
        <begin position="108"/>
        <end position="161"/>
    </location>
</feature>
<dbReference type="Gene3D" id="3.30.70.270">
    <property type="match status" value="1"/>
</dbReference>
<reference evidence="5 6" key="1">
    <citation type="submission" date="2018-04" db="EMBL/GenBank/DDBJ databases">
        <title>Novel species isolated from glacier.</title>
        <authorList>
            <person name="Liu Q."/>
            <person name="Xin Y.-H."/>
        </authorList>
    </citation>
    <scope>NUCLEOTIDE SEQUENCE [LARGE SCALE GENOMIC DNA]</scope>
    <source>
        <strain evidence="5 6">GT1R17</strain>
    </source>
</reference>
<evidence type="ECO:0008006" key="7">
    <source>
        <dbReference type="Google" id="ProtNLM"/>
    </source>
</evidence>
<evidence type="ECO:0000259" key="2">
    <source>
        <dbReference type="PROSITE" id="PS50112"/>
    </source>
</evidence>
<dbReference type="InterPro" id="IPR052163">
    <property type="entry name" value="DGC-Regulatory_Protein"/>
</dbReference>
<dbReference type="AlphaFoldDB" id="A0A2T5MFV7"/>
<evidence type="ECO:0000313" key="6">
    <source>
        <dbReference type="Proteomes" id="UP000244248"/>
    </source>
</evidence>
<dbReference type="PANTHER" id="PTHR46663:SF4">
    <property type="entry name" value="DIGUANYLATE CYCLASE DGCT-RELATED"/>
    <property type="match status" value="1"/>
</dbReference>
<accession>A0A2T5MFV7</accession>
<dbReference type="InterPro" id="IPR000700">
    <property type="entry name" value="PAS-assoc_C"/>
</dbReference>
<gene>
    <name evidence="5" type="ORF">CJD38_08990</name>
</gene>
<dbReference type="EMBL" id="QANS01000003">
    <property type="protein sequence ID" value="PTU31464.1"/>
    <property type="molecule type" value="Genomic_DNA"/>
</dbReference>
<dbReference type="Pfam" id="PF13426">
    <property type="entry name" value="PAS_9"/>
    <property type="match status" value="1"/>
</dbReference>
<dbReference type="InterPro" id="IPR035965">
    <property type="entry name" value="PAS-like_dom_sf"/>
</dbReference>
<sequence length="326" mass="36398">MSDDINYLPEMGIGLDADASEYAAARHEHLLRNDPARYAELVSNVTAYGIYMMDADGYILSWNKGAATITGYADREVLGMPQSKAMGEMEDPSGVLQRAMHFARLNGYCREVQTRYSRNGRRYFAQITLDVVRNAEGEITGFIEVFSDITEQKEREDSLYQRATRDALTGVFSRGHFVEMANMEIDRARRFGEPLSVAMIDIDHFKAVNDTYGHAAGDKVIIALAQAVAGFIRKIDFIGRIGGEEFALLLPRANKEPALEVAQRLRLILAEKSVDIGDATINFTVSIGVAALRPTTRDLPDLMRNADAALYKAKREGRNRAEAWFE</sequence>
<dbReference type="InterPro" id="IPR043128">
    <property type="entry name" value="Rev_trsase/Diguanyl_cyclase"/>
</dbReference>
<dbReference type="SUPFAM" id="SSF55073">
    <property type="entry name" value="Nucleotide cyclase"/>
    <property type="match status" value="1"/>
</dbReference>
<evidence type="ECO:0000313" key="5">
    <source>
        <dbReference type="EMBL" id="PTU31464.1"/>
    </source>
</evidence>
<evidence type="ECO:0000256" key="1">
    <source>
        <dbReference type="ARBA" id="ARBA00001946"/>
    </source>
</evidence>
<dbReference type="CDD" id="cd00130">
    <property type="entry name" value="PAS"/>
    <property type="match status" value="1"/>
</dbReference>
<dbReference type="PROSITE" id="PS50887">
    <property type="entry name" value="GGDEF"/>
    <property type="match status" value="1"/>
</dbReference>
<dbReference type="CDD" id="cd01949">
    <property type="entry name" value="GGDEF"/>
    <property type="match status" value="1"/>
</dbReference>
<dbReference type="PROSITE" id="PS50112">
    <property type="entry name" value="PAS"/>
    <property type="match status" value="1"/>
</dbReference>
<dbReference type="SUPFAM" id="SSF55785">
    <property type="entry name" value="PYP-like sensor domain (PAS domain)"/>
    <property type="match status" value="1"/>
</dbReference>
<protein>
    <recommendedName>
        <fullName evidence="7">Sensor domain-containing diguanylate cyclase</fullName>
    </recommendedName>
</protein>
<dbReference type="SMART" id="SM00267">
    <property type="entry name" value="GGDEF"/>
    <property type="match status" value="1"/>
</dbReference>
<dbReference type="FunFam" id="3.30.70.270:FF:000001">
    <property type="entry name" value="Diguanylate cyclase domain protein"/>
    <property type="match status" value="1"/>
</dbReference>
<dbReference type="Pfam" id="PF00990">
    <property type="entry name" value="GGDEF"/>
    <property type="match status" value="1"/>
</dbReference>
<dbReference type="RefSeq" id="WP_107940007.1">
    <property type="nucleotide sequence ID" value="NZ_QANS01000003.1"/>
</dbReference>
<dbReference type="NCBIfam" id="TIGR00254">
    <property type="entry name" value="GGDEF"/>
    <property type="match status" value="1"/>
</dbReference>
<keyword evidence="6" id="KW-1185">Reference proteome</keyword>
<feature type="domain" description="PAS" evidence="2">
    <location>
        <begin position="34"/>
        <end position="79"/>
    </location>
</feature>
<name>A0A2T5MFV7_9GAMM</name>
<dbReference type="OrthoDB" id="73375at2"/>
<comment type="caution">
    <text evidence="5">The sequence shown here is derived from an EMBL/GenBank/DDBJ whole genome shotgun (WGS) entry which is preliminary data.</text>
</comment>
<dbReference type="InterPro" id="IPR000014">
    <property type="entry name" value="PAS"/>
</dbReference>
<dbReference type="Proteomes" id="UP000244248">
    <property type="component" value="Unassembled WGS sequence"/>
</dbReference>
<evidence type="ECO:0000259" key="4">
    <source>
        <dbReference type="PROSITE" id="PS50887"/>
    </source>
</evidence>
<dbReference type="GO" id="GO:0003824">
    <property type="term" value="F:catalytic activity"/>
    <property type="evidence" value="ECO:0007669"/>
    <property type="project" value="UniProtKB-ARBA"/>
</dbReference>
<dbReference type="InterPro" id="IPR000160">
    <property type="entry name" value="GGDEF_dom"/>
</dbReference>
<feature type="domain" description="GGDEF" evidence="4">
    <location>
        <begin position="193"/>
        <end position="326"/>
    </location>
</feature>
<organism evidence="5 6">
    <name type="scientific">Stenotrophobium rhamnosiphilum</name>
    <dbReference type="NCBI Taxonomy" id="2029166"/>
    <lineage>
        <taxon>Bacteria</taxon>
        <taxon>Pseudomonadati</taxon>
        <taxon>Pseudomonadota</taxon>
        <taxon>Gammaproteobacteria</taxon>
        <taxon>Nevskiales</taxon>
        <taxon>Nevskiaceae</taxon>
        <taxon>Stenotrophobium</taxon>
    </lineage>
</organism>